<reference evidence="2" key="1">
    <citation type="journal article" date="2019" name="Int. J. Syst. Evol. Microbiol.">
        <title>The Global Catalogue of Microorganisms (GCM) 10K type strain sequencing project: providing services to taxonomists for standard genome sequencing and annotation.</title>
        <authorList>
            <consortium name="The Broad Institute Genomics Platform"/>
            <consortium name="The Broad Institute Genome Sequencing Center for Infectious Disease"/>
            <person name="Wu L."/>
            <person name="Ma J."/>
        </authorList>
    </citation>
    <scope>NUCLEOTIDE SEQUENCE [LARGE SCALE GENOMIC DNA]</scope>
    <source>
        <strain evidence="2">KCTC 42473</strain>
    </source>
</reference>
<proteinExistence type="predicted"/>
<gene>
    <name evidence="1" type="ORF">ACFOM8_20620</name>
</gene>
<dbReference type="Proteomes" id="UP001595539">
    <property type="component" value="Unassembled WGS sequence"/>
</dbReference>
<protein>
    <recommendedName>
        <fullName evidence="3">VRR-NUC domain-containing protein</fullName>
    </recommendedName>
</protein>
<organism evidence="1 2">
    <name type="scientific">Paracoccus angustae</name>
    <dbReference type="NCBI Taxonomy" id="1671480"/>
    <lineage>
        <taxon>Bacteria</taxon>
        <taxon>Pseudomonadati</taxon>
        <taxon>Pseudomonadota</taxon>
        <taxon>Alphaproteobacteria</taxon>
        <taxon>Rhodobacterales</taxon>
        <taxon>Paracoccaceae</taxon>
        <taxon>Paracoccus</taxon>
    </lineage>
</organism>
<evidence type="ECO:0008006" key="3">
    <source>
        <dbReference type="Google" id="ProtNLM"/>
    </source>
</evidence>
<evidence type="ECO:0000313" key="1">
    <source>
        <dbReference type="EMBL" id="MFC3631831.1"/>
    </source>
</evidence>
<keyword evidence="2" id="KW-1185">Reference proteome</keyword>
<dbReference type="RefSeq" id="WP_377764226.1">
    <property type="nucleotide sequence ID" value="NZ_JBHRXY010000046.1"/>
</dbReference>
<name>A0ABV7U9L6_9RHOB</name>
<sequence>MSFRILDALPILVLRFGETINKVPDNRNGRHGLENKKAMGFRTLSGKVLALDVDGEYEEVKIWIEPPQPPTISGISLLPSRESHDLHRKELAPLGRKAGIYLRVETRTGLEDLLAWYS</sequence>
<comment type="caution">
    <text evidence="1">The sequence shown here is derived from an EMBL/GenBank/DDBJ whole genome shotgun (WGS) entry which is preliminary data.</text>
</comment>
<dbReference type="EMBL" id="JBHRXY010000046">
    <property type="protein sequence ID" value="MFC3631831.1"/>
    <property type="molecule type" value="Genomic_DNA"/>
</dbReference>
<evidence type="ECO:0000313" key="2">
    <source>
        <dbReference type="Proteomes" id="UP001595539"/>
    </source>
</evidence>
<accession>A0ABV7U9L6</accession>